<dbReference type="PROSITE" id="PS52016">
    <property type="entry name" value="TONB_DEPENDENT_REC_3"/>
    <property type="match status" value="1"/>
</dbReference>
<accession>A0A382GQV4</accession>
<comment type="subcellular location">
    <subcellularLocation>
        <location evidence="1">Cell outer membrane</location>
        <topology evidence="1">Multi-pass membrane protein</topology>
    </subcellularLocation>
</comment>
<feature type="non-terminal residue" evidence="6">
    <location>
        <position position="1"/>
    </location>
</feature>
<keyword evidence="4" id="KW-0472">Membrane</keyword>
<evidence type="ECO:0000256" key="5">
    <source>
        <dbReference type="ARBA" id="ARBA00023237"/>
    </source>
</evidence>
<evidence type="ECO:0000256" key="3">
    <source>
        <dbReference type="ARBA" id="ARBA00022692"/>
    </source>
</evidence>
<proteinExistence type="predicted"/>
<dbReference type="AlphaFoldDB" id="A0A382GQV4"/>
<reference evidence="6" key="1">
    <citation type="submission" date="2018-05" db="EMBL/GenBank/DDBJ databases">
        <authorList>
            <person name="Lanie J.A."/>
            <person name="Ng W.-L."/>
            <person name="Kazmierczak K.M."/>
            <person name="Andrzejewski T.M."/>
            <person name="Davidsen T.M."/>
            <person name="Wayne K.J."/>
            <person name="Tettelin H."/>
            <person name="Glass J.I."/>
            <person name="Rusch D."/>
            <person name="Podicherti R."/>
            <person name="Tsui H.-C.T."/>
            <person name="Winkler M.E."/>
        </authorList>
    </citation>
    <scope>NUCLEOTIDE SEQUENCE</scope>
</reference>
<dbReference type="SUPFAM" id="SSF56935">
    <property type="entry name" value="Porins"/>
    <property type="match status" value="1"/>
</dbReference>
<feature type="non-terminal residue" evidence="6">
    <location>
        <position position="488"/>
    </location>
</feature>
<keyword evidence="5" id="KW-0998">Cell outer membrane</keyword>
<dbReference type="InterPro" id="IPR036942">
    <property type="entry name" value="Beta-barrel_TonB_sf"/>
</dbReference>
<evidence type="ECO:0000256" key="2">
    <source>
        <dbReference type="ARBA" id="ARBA00022448"/>
    </source>
</evidence>
<dbReference type="Gene3D" id="2.40.170.20">
    <property type="entry name" value="TonB-dependent receptor, beta-barrel domain"/>
    <property type="match status" value="1"/>
</dbReference>
<evidence type="ECO:0000313" key="6">
    <source>
        <dbReference type="EMBL" id="SVB77037.1"/>
    </source>
</evidence>
<gene>
    <name evidence="6" type="ORF">METZ01_LOCUS229891</name>
</gene>
<dbReference type="InterPro" id="IPR039426">
    <property type="entry name" value="TonB-dep_rcpt-like"/>
</dbReference>
<sequence>NLNLRSRLSYDKQLNTFEKKVYATTQTTLSHANGRYVYTKDENTQWYADLIATYNTRLGDALELSANGGTSVRNSRIGDRVSLDSGTSPGLDKANWFTVSNFNGVNNLSQGIGSKKEMQSVFGSAQLGYNGMVYADLTARQDWSSALVGTDNESFFYPSFGVTGIISEMMSLPQVDFAKVRFSYSKVGSDIPAFITSPRNSISAGSVSGPSVGPQPGTSLEPEIQKSNEFGTDWKLFNNILGFDLTFYSSKTENQFILIQAPDTNPFGYQNYAFNAASISNTGMELSLYATPLRSDNLSWTTNLNYASNTNEVSGIPDDLGGRVVISDAGVNGYQYVLENGKPFGVIEAKKLTRDDQGRIVLDADGNLQKGDFEEVGIANPDFTLGWSNSINFGDFSVNFLVDGRFGGEVMSVTEAMNDMFGVSKASGDARDDGGVSIDAVDASGNAVTTYDAEAYYSLIGNRAGALGEYVYDATNISLRELSVAYRY</sequence>
<dbReference type="EMBL" id="UINC01056701">
    <property type="protein sequence ID" value="SVB77037.1"/>
    <property type="molecule type" value="Genomic_DNA"/>
</dbReference>
<organism evidence="6">
    <name type="scientific">marine metagenome</name>
    <dbReference type="NCBI Taxonomy" id="408172"/>
    <lineage>
        <taxon>unclassified sequences</taxon>
        <taxon>metagenomes</taxon>
        <taxon>ecological metagenomes</taxon>
    </lineage>
</organism>
<protein>
    <submittedName>
        <fullName evidence="6">Uncharacterized protein</fullName>
    </submittedName>
</protein>
<dbReference type="GO" id="GO:0009279">
    <property type="term" value="C:cell outer membrane"/>
    <property type="evidence" value="ECO:0007669"/>
    <property type="project" value="UniProtKB-SubCell"/>
</dbReference>
<evidence type="ECO:0000256" key="4">
    <source>
        <dbReference type="ARBA" id="ARBA00023136"/>
    </source>
</evidence>
<keyword evidence="3" id="KW-0812">Transmembrane</keyword>
<keyword evidence="2" id="KW-0813">Transport</keyword>
<evidence type="ECO:0000256" key="1">
    <source>
        <dbReference type="ARBA" id="ARBA00004571"/>
    </source>
</evidence>
<name>A0A382GQV4_9ZZZZ</name>